<keyword evidence="4" id="KW-1185">Reference proteome</keyword>
<dbReference type="InterPro" id="IPR046543">
    <property type="entry name" value="DUF6802"/>
</dbReference>
<dbReference type="RefSeq" id="WP_219850095.1">
    <property type="nucleotide sequence ID" value="NZ_CP059491.1"/>
</dbReference>
<reference evidence="4" key="1">
    <citation type="submission" date="2020-07" db="EMBL/GenBank/DDBJ databases">
        <title>novel species isolated from the respiratory tract of Marmot.</title>
        <authorList>
            <person name="Zhang G."/>
        </authorList>
    </citation>
    <scope>NUCLEOTIDE SEQUENCE [LARGE SCALE GENOMIC DNA]</scope>
    <source>
        <strain evidence="4">686</strain>
    </source>
</reference>
<evidence type="ECO:0000313" key="3">
    <source>
        <dbReference type="EMBL" id="QMT01326.1"/>
    </source>
</evidence>
<accession>A0A7D7QPC0</accession>
<protein>
    <recommendedName>
        <fullName evidence="2">DUF6802 domain-containing protein</fullName>
    </recommendedName>
</protein>
<feature type="region of interest" description="Disordered" evidence="1">
    <location>
        <begin position="1"/>
        <end position="34"/>
    </location>
</feature>
<feature type="domain" description="DUF6802" evidence="2">
    <location>
        <begin position="50"/>
        <end position="120"/>
    </location>
</feature>
<organism evidence="3 4">
    <name type="scientific">Gordonia jinghuaiqii</name>
    <dbReference type="NCBI Taxonomy" id="2758710"/>
    <lineage>
        <taxon>Bacteria</taxon>
        <taxon>Bacillati</taxon>
        <taxon>Actinomycetota</taxon>
        <taxon>Actinomycetes</taxon>
        <taxon>Mycobacteriales</taxon>
        <taxon>Gordoniaceae</taxon>
        <taxon>Gordonia</taxon>
    </lineage>
</organism>
<evidence type="ECO:0000256" key="1">
    <source>
        <dbReference type="SAM" id="MobiDB-lite"/>
    </source>
</evidence>
<name>A0A7D7QPC0_9ACTN</name>
<dbReference type="Proteomes" id="UP000515663">
    <property type="component" value="Chromosome"/>
</dbReference>
<proteinExistence type="predicted"/>
<gene>
    <name evidence="3" type="ORF">H1R19_21275</name>
</gene>
<dbReference type="Pfam" id="PF20615">
    <property type="entry name" value="DUF6802"/>
    <property type="match status" value="1"/>
</dbReference>
<sequence length="138" mass="14436">MTTMDPMFDDETAGLGDAGEASIFEGPSAAPIDPAGPAVDSVAAIHEVPASDDVDDHLWMHDDGRIWDLGPAEVDTDNDGINDSLTRNGPDGFTVYTDSDRDGQVDKITEIGADGEFRSAVLDPDTGEWISGGSGRVG</sequence>
<evidence type="ECO:0000313" key="4">
    <source>
        <dbReference type="Proteomes" id="UP000515663"/>
    </source>
</evidence>
<evidence type="ECO:0000259" key="2">
    <source>
        <dbReference type="Pfam" id="PF20615"/>
    </source>
</evidence>
<dbReference type="EMBL" id="CP059491">
    <property type="protein sequence ID" value="QMT01326.1"/>
    <property type="molecule type" value="Genomic_DNA"/>
</dbReference>
<dbReference type="AlphaFoldDB" id="A0A7D7QPC0"/>
<dbReference type="KEGG" id="gji:H1R19_21275"/>